<dbReference type="OrthoDB" id="2754125at2759"/>
<dbReference type="Proteomes" id="UP000313359">
    <property type="component" value="Unassembled WGS sequence"/>
</dbReference>
<feature type="region of interest" description="Disordered" evidence="1">
    <location>
        <begin position="443"/>
        <end position="463"/>
    </location>
</feature>
<protein>
    <recommendedName>
        <fullName evidence="2">Fungal-type protein kinase domain-containing protein</fullName>
    </recommendedName>
</protein>
<dbReference type="InterPro" id="IPR011009">
    <property type="entry name" value="Kinase-like_dom_sf"/>
</dbReference>
<sequence>YFDRQGALVSEPFTYGTRENLTLHTFFYRLAHMSREQLGFDPTVIPADPEDVKAMLAYAPDAPTDYIEQQIYRTLSVDPKRPEVRTSTQWPAYELTMCGKRYIIARPTFASAALYGRCTQGYLAYDIEDNAVRFLKDSWRLDLDRVRPEHKAYERLHSEKVPHIATCLAHEDVPASNGSWQSTTVNSYFDPSRPSRGHYRLLIKEVCRSLTDFLDFGELTALMCYAIYAHKRAWEKAGVLHRDISVGNILILENGRGSNRKRTAILCDWDLCKYKEAMVINLKARTPDRTGTWYFRSALSLMFPCCPYRLADDIESFVHVYHYCVLRFHQTNRTSKLASFVENVYDFVEVRAADGAHVGSEDKFDMMHNARPLTVPINNPTLLAFLTDIAKLCSKHYATIDRTQLALEYDPRLRMRPVIAEVPEQAADLDQYIDDDIDEIEEAEEAAQDSPEPQPRSFEPKPERTLDNYKHIWTLFMRYARGKPEKQGGRRVRWPTYITKCQDLFRGTRVAPRKDNGFDSTRSQSWQVEPQ</sequence>
<dbReference type="PANTHER" id="PTHR38248:SF2">
    <property type="entry name" value="FUNK1 11"/>
    <property type="match status" value="1"/>
</dbReference>
<dbReference type="PANTHER" id="PTHR38248">
    <property type="entry name" value="FUNK1 6"/>
    <property type="match status" value="1"/>
</dbReference>
<dbReference type="Gene3D" id="1.10.510.10">
    <property type="entry name" value="Transferase(Phosphotransferase) domain 1"/>
    <property type="match status" value="1"/>
</dbReference>
<feature type="compositionally biased region" description="Polar residues" evidence="1">
    <location>
        <begin position="518"/>
        <end position="531"/>
    </location>
</feature>
<evidence type="ECO:0000313" key="4">
    <source>
        <dbReference type="Proteomes" id="UP000313359"/>
    </source>
</evidence>
<name>A0A5C2RPH0_9APHY</name>
<proteinExistence type="predicted"/>
<evidence type="ECO:0000256" key="1">
    <source>
        <dbReference type="SAM" id="MobiDB-lite"/>
    </source>
</evidence>
<dbReference type="AlphaFoldDB" id="A0A5C2RPH0"/>
<dbReference type="GO" id="GO:0004672">
    <property type="term" value="F:protein kinase activity"/>
    <property type="evidence" value="ECO:0007669"/>
    <property type="project" value="InterPro"/>
</dbReference>
<dbReference type="STRING" id="1328759.A0A5C2RPH0"/>
<reference evidence="3" key="1">
    <citation type="journal article" date="2018" name="Genome Biol. Evol.">
        <title>Genomics and development of Lentinus tigrinus, a white-rot wood-decaying mushroom with dimorphic fruiting bodies.</title>
        <authorList>
            <person name="Wu B."/>
            <person name="Xu Z."/>
            <person name="Knudson A."/>
            <person name="Carlson A."/>
            <person name="Chen N."/>
            <person name="Kovaka S."/>
            <person name="LaButti K."/>
            <person name="Lipzen A."/>
            <person name="Pennachio C."/>
            <person name="Riley R."/>
            <person name="Schakwitz W."/>
            <person name="Umezawa K."/>
            <person name="Ohm R.A."/>
            <person name="Grigoriev I.V."/>
            <person name="Nagy L.G."/>
            <person name="Gibbons J."/>
            <person name="Hibbett D."/>
        </authorList>
    </citation>
    <scope>NUCLEOTIDE SEQUENCE [LARGE SCALE GENOMIC DNA]</scope>
    <source>
        <strain evidence="3">ALCF2SS1-6</strain>
    </source>
</reference>
<evidence type="ECO:0000313" key="3">
    <source>
        <dbReference type="EMBL" id="RPD52347.1"/>
    </source>
</evidence>
<feature type="non-terminal residue" evidence="3">
    <location>
        <position position="1"/>
    </location>
</feature>
<gene>
    <name evidence="3" type="ORF">L227DRAFT_514951</name>
</gene>
<evidence type="ECO:0000259" key="2">
    <source>
        <dbReference type="Pfam" id="PF17667"/>
    </source>
</evidence>
<accession>A0A5C2RPH0</accession>
<dbReference type="SUPFAM" id="SSF56112">
    <property type="entry name" value="Protein kinase-like (PK-like)"/>
    <property type="match status" value="1"/>
</dbReference>
<dbReference type="InterPro" id="IPR008266">
    <property type="entry name" value="Tyr_kinase_AS"/>
</dbReference>
<organism evidence="3 4">
    <name type="scientific">Lentinus tigrinus ALCF2SS1-6</name>
    <dbReference type="NCBI Taxonomy" id="1328759"/>
    <lineage>
        <taxon>Eukaryota</taxon>
        <taxon>Fungi</taxon>
        <taxon>Dikarya</taxon>
        <taxon>Basidiomycota</taxon>
        <taxon>Agaricomycotina</taxon>
        <taxon>Agaricomycetes</taxon>
        <taxon>Polyporales</taxon>
        <taxon>Polyporaceae</taxon>
        <taxon>Lentinus</taxon>
    </lineage>
</organism>
<dbReference type="PROSITE" id="PS00109">
    <property type="entry name" value="PROTEIN_KINASE_TYR"/>
    <property type="match status" value="1"/>
</dbReference>
<feature type="domain" description="Fungal-type protein kinase" evidence="2">
    <location>
        <begin position="2"/>
        <end position="323"/>
    </location>
</feature>
<keyword evidence="4" id="KW-1185">Reference proteome</keyword>
<dbReference type="Pfam" id="PF17667">
    <property type="entry name" value="Pkinase_fungal"/>
    <property type="match status" value="1"/>
</dbReference>
<dbReference type="EMBL" id="ML122370">
    <property type="protein sequence ID" value="RPD52347.1"/>
    <property type="molecule type" value="Genomic_DNA"/>
</dbReference>
<dbReference type="InterPro" id="IPR040976">
    <property type="entry name" value="Pkinase_fungal"/>
</dbReference>
<feature type="region of interest" description="Disordered" evidence="1">
    <location>
        <begin position="510"/>
        <end position="531"/>
    </location>
</feature>